<dbReference type="EMBL" id="RXIC02000024">
    <property type="protein sequence ID" value="KAB1209488.1"/>
    <property type="molecule type" value="Genomic_DNA"/>
</dbReference>
<organism evidence="2 3">
    <name type="scientific">Morella rubra</name>
    <name type="common">Chinese bayberry</name>
    <dbReference type="NCBI Taxonomy" id="262757"/>
    <lineage>
        <taxon>Eukaryota</taxon>
        <taxon>Viridiplantae</taxon>
        <taxon>Streptophyta</taxon>
        <taxon>Embryophyta</taxon>
        <taxon>Tracheophyta</taxon>
        <taxon>Spermatophyta</taxon>
        <taxon>Magnoliopsida</taxon>
        <taxon>eudicotyledons</taxon>
        <taxon>Gunneridae</taxon>
        <taxon>Pentapetalae</taxon>
        <taxon>rosids</taxon>
        <taxon>fabids</taxon>
        <taxon>Fagales</taxon>
        <taxon>Myricaceae</taxon>
        <taxon>Morella</taxon>
    </lineage>
</organism>
<proteinExistence type="predicted"/>
<dbReference type="PROSITE" id="PS50082">
    <property type="entry name" value="WD_REPEATS_2"/>
    <property type="match status" value="1"/>
</dbReference>
<evidence type="ECO:0000313" key="3">
    <source>
        <dbReference type="Proteomes" id="UP000516437"/>
    </source>
</evidence>
<dbReference type="GO" id="GO:0003714">
    <property type="term" value="F:transcription corepressor activity"/>
    <property type="evidence" value="ECO:0007669"/>
    <property type="project" value="InterPro"/>
</dbReference>
<protein>
    <submittedName>
        <fullName evidence="2">Transcriptional corepressor LEUNIG</fullName>
    </submittedName>
</protein>
<reference evidence="2 3" key="1">
    <citation type="journal article" date="2019" name="Plant Biotechnol. J.">
        <title>The red bayberry genome and genetic basis of sex determination.</title>
        <authorList>
            <person name="Jia H.M."/>
            <person name="Jia H.J."/>
            <person name="Cai Q.L."/>
            <person name="Wang Y."/>
            <person name="Zhao H.B."/>
            <person name="Yang W.F."/>
            <person name="Wang G.Y."/>
            <person name="Li Y.H."/>
            <person name="Zhan D.L."/>
            <person name="Shen Y.T."/>
            <person name="Niu Q.F."/>
            <person name="Chang L."/>
            <person name="Qiu J."/>
            <person name="Zhao L."/>
            <person name="Xie H.B."/>
            <person name="Fu W.Y."/>
            <person name="Jin J."/>
            <person name="Li X.W."/>
            <person name="Jiao Y."/>
            <person name="Zhou C.C."/>
            <person name="Tu T."/>
            <person name="Chai C.Y."/>
            <person name="Gao J.L."/>
            <person name="Fan L.J."/>
            <person name="van de Weg E."/>
            <person name="Wang J.Y."/>
            <person name="Gao Z.S."/>
        </authorList>
    </citation>
    <scope>NUCLEOTIDE SEQUENCE [LARGE SCALE GENOMIC DNA]</scope>
    <source>
        <tissue evidence="2">Leaves</tissue>
    </source>
</reference>
<dbReference type="OrthoDB" id="5600002at2759"/>
<feature type="repeat" description="WD" evidence="1">
    <location>
        <begin position="83"/>
        <end position="115"/>
    </location>
</feature>
<dbReference type="PROSITE" id="PS50294">
    <property type="entry name" value="WD_REPEATS_REGION"/>
    <property type="match status" value="1"/>
</dbReference>
<dbReference type="AlphaFoldDB" id="A0A6A1VC93"/>
<dbReference type="Proteomes" id="UP000516437">
    <property type="component" value="Chromosome 6"/>
</dbReference>
<dbReference type="InterPro" id="IPR001680">
    <property type="entry name" value="WD40_rpt"/>
</dbReference>
<dbReference type="PANTHER" id="PTHR44376:SF22">
    <property type="entry name" value="TRANSCRIPTIONAL COREPRESSOR LEUNIG_HOMOLOG"/>
    <property type="match status" value="1"/>
</dbReference>
<comment type="caution">
    <text evidence="2">The sequence shown here is derived from an EMBL/GenBank/DDBJ whole genome shotgun (WGS) entry which is preliminary data.</text>
</comment>
<gene>
    <name evidence="2" type="ORF">CJ030_MR6G028229</name>
</gene>
<name>A0A6A1VC93_9ROSI</name>
<accession>A0A6A1VC93</accession>
<sequence length="115" mass="13235">MSEKNQKCFGRVKEKVAPIGTRRRTQGLKRKCFVWRKVKELLCADLFRIFIVSLERLVVNQQLSTKPLSLELWTMAENTRMPIPAHENIISTLAQSLATITVASASHDNVVKRWK</sequence>
<evidence type="ECO:0000256" key="1">
    <source>
        <dbReference type="PROSITE-ProRule" id="PRU00221"/>
    </source>
</evidence>
<dbReference type="PANTHER" id="PTHR44376">
    <property type="entry name" value="TRANSCRIPTIONAL REGULATOR OF FILAMENTOUS GROWTH FLO8"/>
    <property type="match status" value="1"/>
</dbReference>
<dbReference type="InterPro" id="IPR044716">
    <property type="entry name" value="LEUNIG-like"/>
</dbReference>
<evidence type="ECO:0000313" key="2">
    <source>
        <dbReference type="EMBL" id="KAB1209488.1"/>
    </source>
</evidence>
<keyword evidence="3" id="KW-1185">Reference proteome</keyword>
<keyword evidence="1" id="KW-0853">WD repeat</keyword>